<name>A0A068RNN9_9FUNG</name>
<evidence type="ECO:0000313" key="2">
    <source>
        <dbReference type="Proteomes" id="UP000027586"/>
    </source>
</evidence>
<reference evidence="1" key="1">
    <citation type="submission" date="2013-08" db="EMBL/GenBank/DDBJ databases">
        <title>Gene expansion shapes genome architecture in the human pathogen Lichtheimia corymbifera: an evolutionary genomics analysis in the ancient terrestrial Mucorales (Mucoromycotina).</title>
        <authorList>
            <person name="Schwartze V.U."/>
            <person name="Winter S."/>
            <person name="Shelest E."/>
            <person name="Marcet-Houben M."/>
            <person name="Horn F."/>
            <person name="Wehner S."/>
            <person name="Hoffmann K."/>
            <person name="Riege K."/>
            <person name="Sammeth M."/>
            <person name="Nowrousian M."/>
            <person name="Valiante V."/>
            <person name="Linde J."/>
            <person name="Jacobsen I.D."/>
            <person name="Marz M."/>
            <person name="Brakhage A.A."/>
            <person name="Gabaldon T."/>
            <person name="Bocker S."/>
            <person name="Voigt K."/>
        </authorList>
    </citation>
    <scope>NUCLEOTIDE SEQUENCE [LARGE SCALE GENOMIC DNA]</scope>
    <source>
        <strain evidence="1">FSU 9682</strain>
    </source>
</reference>
<protein>
    <submittedName>
        <fullName evidence="1">Uncharacterized protein</fullName>
    </submittedName>
</protein>
<dbReference type="Proteomes" id="UP000027586">
    <property type="component" value="Unassembled WGS sequence"/>
</dbReference>
<sequence>MRMSWSYLEGHYVDHRNKDRLDNRVEVLNRRYKLSVHLQRIQPKPKGDTREMSAQSIAIGVNVDRVTKISIVNSGNPDTTGHISTPYPDAA</sequence>
<comment type="caution">
    <text evidence="1">The sequence shown here is derived from an EMBL/GenBank/DDBJ whole genome shotgun (WGS) entry which is preliminary data.</text>
</comment>
<dbReference type="AlphaFoldDB" id="A0A068RNN9"/>
<dbReference type="VEuPathDB" id="FungiDB:LCOR_02268.1"/>
<proteinExistence type="predicted"/>
<dbReference type="EMBL" id="CBTN010000007">
    <property type="protein sequence ID" value="CDH50556.1"/>
    <property type="molecule type" value="Genomic_DNA"/>
</dbReference>
<keyword evidence="2" id="KW-1185">Reference proteome</keyword>
<gene>
    <name evidence="1" type="ORF">LCOR_02268.1</name>
</gene>
<organism evidence="1 2">
    <name type="scientific">Lichtheimia corymbifera JMRC:FSU:9682</name>
    <dbReference type="NCBI Taxonomy" id="1263082"/>
    <lineage>
        <taxon>Eukaryota</taxon>
        <taxon>Fungi</taxon>
        <taxon>Fungi incertae sedis</taxon>
        <taxon>Mucoromycota</taxon>
        <taxon>Mucoromycotina</taxon>
        <taxon>Mucoromycetes</taxon>
        <taxon>Mucorales</taxon>
        <taxon>Lichtheimiaceae</taxon>
        <taxon>Lichtheimia</taxon>
    </lineage>
</organism>
<accession>A0A068RNN9</accession>
<evidence type="ECO:0000313" key="1">
    <source>
        <dbReference type="EMBL" id="CDH50556.1"/>
    </source>
</evidence>